<dbReference type="RefSeq" id="WP_136464549.1">
    <property type="nucleotide sequence ID" value="NZ_SRKY01000006.1"/>
</dbReference>
<keyword evidence="1" id="KW-0472">Membrane</keyword>
<protein>
    <submittedName>
        <fullName evidence="2">Uncharacterized protein</fullName>
    </submittedName>
</protein>
<feature type="transmembrane region" description="Helical" evidence="1">
    <location>
        <begin position="47"/>
        <end position="66"/>
    </location>
</feature>
<feature type="transmembrane region" description="Helical" evidence="1">
    <location>
        <begin position="107"/>
        <end position="131"/>
    </location>
</feature>
<proteinExistence type="predicted"/>
<reference evidence="2 3" key="1">
    <citation type="submission" date="2019-04" db="EMBL/GenBank/DDBJ databases">
        <title>Shimia ponticola sp. nov., isolated from seawater.</title>
        <authorList>
            <person name="Kim Y.-O."/>
            <person name="Yoon J.-H."/>
        </authorList>
    </citation>
    <scope>NUCLEOTIDE SEQUENCE [LARGE SCALE GENOMIC DNA]</scope>
    <source>
        <strain evidence="2 3">MYP11</strain>
    </source>
</reference>
<dbReference type="EMBL" id="SRKY01000006">
    <property type="protein sequence ID" value="THH34409.1"/>
    <property type="molecule type" value="Genomic_DNA"/>
</dbReference>
<dbReference type="OrthoDB" id="7861921at2"/>
<evidence type="ECO:0000313" key="2">
    <source>
        <dbReference type="EMBL" id="THH34409.1"/>
    </source>
</evidence>
<gene>
    <name evidence="2" type="ORF">E4Z66_18405</name>
</gene>
<comment type="caution">
    <text evidence="2">The sequence shown here is derived from an EMBL/GenBank/DDBJ whole genome shotgun (WGS) entry which is preliminary data.</text>
</comment>
<accession>A0A4S4N5N9</accession>
<sequence>MPDILPRANGRRRYIVDPMAFFLALFGAPILVAALCFWALFIPVFAVIYGGPLYLAAGTPALLWALPRFGPNSLTCAALAFAIQISICGCAWVWMEFTDGPATDLAHFFLIFGAAIAPLWGWAFAVLYRAFERSAFRRLNMFRDQEGVMS</sequence>
<organism evidence="2 3">
    <name type="scientific">Aliishimia ponticola</name>
    <dbReference type="NCBI Taxonomy" id="2499833"/>
    <lineage>
        <taxon>Bacteria</taxon>
        <taxon>Pseudomonadati</taxon>
        <taxon>Pseudomonadota</taxon>
        <taxon>Alphaproteobacteria</taxon>
        <taxon>Rhodobacterales</taxon>
        <taxon>Paracoccaceae</taxon>
        <taxon>Aliishimia</taxon>
    </lineage>
</organism>
<evidence type="ECO:0000256" key="1">
    <source>
        <dbReference type="SAM" id="Phobius"/>
    </source>
</evidence>
<keyword evidence="3" id="KW-1185">Reference proteome</keyword>
<feature type="transmembrane region" description="Helical" evidence="1">
    <location>
        <begin position="20"/>
        <end position="41"/>
    </location>
</feature>
<dbReference type="Proteomes" id="UP000306602">
    <property type="component" value="Unassembled WGS sequence"/>
</dbReference>
<feature type="transmembrane region" description="Helical" evidence="1">
    <location>
        <begin position="73"/>
        <end position="95"/>
    </location>
</feature>
<evidence type="ECO:0000313" key="3">
    <source>
        <dbReference type="Proteomes" id="UP000306602"/>
    </source>
</evidence>
<name>A0A4S4N5N9_9RHOB</name>
<keyword evidence="1" id="KW-1133">Transmembrane helix</keyword>
<dbReference type="AlphaFoldDB" id="A0A4S4N5N9"/>
<keyword evidence="1" id="KW-0812">Transmembrane</keyword>